<feature type="domain" description="Peptidoglycan binding-like" evidence="2">
    <location>
        <begin position="374"/>
        <end position="419"/>
    </location>
</feature>
<gene>
    <name evidence="4" type="ORF">FHS65_001684</name>
</gene>
<dbReference type="SUPFAM" id="SSF47090">
    <property type="entry name" value="PGBD-like"/>
    <property type="match status" value="1"/>
</dbReference>
<dbReference type="Gene3D" id="1.10.8.350">
    <property type="entry name" value="Bacterial muramidase"/>
    <property type="match status" value="1"/>
</dbReference>
<dbReference type="Pfam" id="PF13406">
    <property type="entry name" value="SLT_2"/>
    <property type="match status" value="1"/>
</dbReference>
<dbReference type="AlphaFoldDB" id="A0A7W9A3U8"/>
<proteinExistence type="predicted"/>
<dbReference type="Pfam" id="PF01471">
    <property type="entry name" value="PG_binding_1"/>
    <property type="match status" value="1"/>
</dbReference>
<dbReference type="InterPro" id="IPR011970">
    <property type="entry name" value="MltB_2"/>
</dbReference>
<evidence type="ECO:0000313" key="5">
    <source>
        <dbReference type="Proteomes" id="UP000548978"/>
    </source>
</evidence>
<dbReference type="PANTHER" id="PTHR30163">
    <property type="entry name" value="MEMBRANE-BOUND LYTIC MUREIN TRANSGLYCOSYLASE B"/>
    <property type="match status" value="1"/>
</dbReference>
<dbReference type="Proteomes" id="UP000548978">
    <property type="component" value="Unassembled WGS sequence"/>
</dbReference>
<evidence type="ECO:0000259" key="3">
    <source>
        <dbReference type="Pfam" id="PF13406"/>
    </source>
</evidence>
<accession>A0A7W9A3U8</accession>
<dbReference type="GO" id="GO:0008933">
    <property type="term" value="F:peptidoglycan lytic transglycosylase activity"/>
    <property type="evidence" value="ECO:0007669"/>
    <property type="project" value="TreeGrafter"/>
</dbReference>
<feature type="region of interest" description="Disordered" evidence="1">
    <location>
        <begin position="23"/>
        <end position="67"/>
    </location>
</feature>
<evidence type="ECO:0000256" key="1">
    <source>
        <dbReference type="SAM" id="MobiDB-lite"/>
    </source>
</evidence>
<dbReference type="InterPro" id="IPR023346">
    <property type="entry name" value="Lysozyme-like_dom_sf"/>
</dbReference>
<comment type="caution">
    <text evidence="4">The sequence shown here is derived from an EMBL/GenBank/DDBJ whole genome shotgun (WGS) entry which is preliminary data.</text>
</comment>
<feature type="domain" description="Transglycosylase SLT" evidence="3">
    <location>
        <begin position="71"/>
        <end position="347"/>
    </location>
</feature>
<keyword evidence="5" id="KW-1185">Reference proteome</keyword>
<dbReference type="Gene3D" id="1.10.530.10">
    <property type="match status" value="1"/>
</dbReference>
<dbReference type="PANTHER" id="PTHR30163:SF8">
    <property type="entry name" value="LYTIC MUREIN TRANSGLYCOSYLASE"/>
    <property type="match status" value="1"/>
</dbReference>
<dbReference type="InterPro" id="IPR036365">
    <property type="entry name" value="PGBD-like_sf"/>
</dbReference>
<dbReference type="RefSeq" id="WP_123287452.1">
    <property type="nucleotide sequence ID" value="NZ_JACIJB010000006.1"/>
</dbReference>
<organism evidence="4 5">
    <name type="scientific">Brevundimonas halotolerans</name>
    <dbReference type="NCBI Taxonomy" id="69670"/>
    <lineage>
        <taxon>Bacteria</taxon>
        <taxon>Pseudomonadati</taxon>
        <taxon>Pseudomonadota</taxon>
        <taxon>Alphaproteobacteria</taxon>
        <taxon>Caulobacterales</taxon>
        <taxon>Caulobacteraceae</taxon>
        <taxon>Brevundimonas</taxon>
    </lineage>
</organism>
<dbReference type="InterPro" id="IPR043426">
    <property type="entry name" value="MltB-like"/>
</dbReference>
<sequence>MRISTRLILIGTVAACAPMLPEPPLPLLPQPETSQPTTPTTPPPSTTPPTTDAAPDQAGFDGWKQGFLDRHGGARRAEYERELAGLGPDPTVIRLDGNQPEFSRPAGAYVQNAVTPGRIAQAKQLSDRVPWAVVQRFGVPTEILLAIWAQESAFGQVQGDFDVIRSLATLAYDGRRRDWAEGQLKNALDIVIDGRRARSGLKGSWAGAMGQTQFMPDNYLRLGIDQDGDGRVDIWGSDADALASAANLLDQAGWKRGQTWGYEVILPDNFDYGLAEGPRHDWAFWSARGVRLAQGGMPNDAEQAEGATILLPQGARGPAFLALPNHYVIRRYNNSVSYALAIGLTADGIQGKPGLTRTWPDDAPLSRDQRIGTQRALTSMGYDTQGIDGIIGANTRAALRQWQIDTGRLADGYLTAELADELIRMAR</sequence>
<dbReference type="Gene3D" id="1.10.101.10">
    <property type="entry name" value="PGBD-like superfamily/PGBD"/>
    <property type="match status" value="1"/>
</dbReference>
<name>A0A7W9A3U8_9CAUL</name>
<dbReference type="OrthoDB" id="9808544at2"/>
<dbReference type="NCBIfam" id="TIGR02283">
    <property type="entry name" value="MltB_2"/>
    <property type="match status" value="1"/>
</dbReference>
<dbReference type="GO" id="GO:0009253">
    <property type="term" value="P:peptidoglycan catabolic process"/>
    <property type="evidence" value="ECO:0007669"/>
    <property type="project" value="TreeGrafter"/>
</dbReference>
<dbReference type="InterPro" id="IPR002477">
    <property type="entry name" value="Peptidoglycan-bd-like"/>
</dbReference>
<evidence type="ECO:0000259" key="2">
    <source>
        <dbReference type="Pfam" id="PF01471"/>
    </source>
</evidence>
<dbReference type="InterPro" id="IPR031304">
    <property type="entry name" value="SLT_2"/>
</dbReference>
<reference evidence="4 5" key="1">
    <citation type="submission" date="2020-08" db="EMBL/GenBank/DDBJ databases">
        <title>Genomic Encyclopedia of Type Strains, Phase IV (KMG-IV): sequencing the most valuable type-strain genomes for metagenomic binning, comparative biology and taxonomic classification.</title>
        <authorList>
            <person name="Goeker M."/>
        </authorList>
    </citation>
    <scope>NUCLEOTIDE SEQUENCE [LARGE SCALE GENOMIC DNA]</scope>
    <source>
        <strain evidence="4 5">DSM 24448</strain>
    </source>
</reference>
<dbReference type="EMBL" id="JACIJB010000006">
    <property type="protein sequence ID" value="MBB5660931.1"/>
    <property type="molecule type" value="Genomic_DNA"/>
</dbReference>
<evidence type="ECO:0000313" key="4">
    <source>
        <dbReference type="EMBL" id="MBB5660931.1"/>
    </source>
</evidence>
<protein>
    <submittedName>
        <fullName evidence="4">Lytic murein transglycosylase</fullName>
    </submittedName>
</protein>
<dbReference type="SUPFAM" id="SSF53955">
    <property type="entry name" value="Lysozyme-like"/>
    <property type="match status" value="1"/>
</dbReference>
<dbReference type="InterPro" id="IPR036366">
    <property type="entry name" value="PGBDSf"/>
</dbReference>